<evidence type="ECO:0000313" key="2">
    <source>
        <dbReference type="EMBL" id="EPE08331.1"/>
    </source>
</evidence>
<dbReference type="HOGENOM" id="CLU_1806760_0_0_1"/>
<protein>
    <submittedName>
        <fullName evidence="2">Uncharacterized protein</fullName>
    </submittedName>
</protein>
<evidence type="ECO:0000313" key="3">
    <source>
        <dbReference type="Proteomes" id="UP000016923"/>
    </source>
</evidence>
<feature type="compositionally biased region" description="Low complexity" evidence="1">
    <location>
        <begin position="1"/>
        <end position="11"/>
    </location>
</feature>
<sequence>MALTSGSASAVGAGGDGSLPQHGMSSHNDASSSSSGSQTQGAITGHTPSISHSPDSESSARNHSESFTPPFTPPDHIRRSDPPLLISDSGTAHEHAHAHASPPLTFSLDIWAYSTQETSVNERMMVKYQLSSNDTEGHSNGEL</sequence>
<dbReference type="AlphaFoldDB" id="S3C8R1"/>
<reference evidence="2 3" key="1">
    <citation type="journal article" date="2013" name="BMC Genomics">
        <title>The genome and transcriptome of the pine saprophyte Ophiostoma piceae, and a comparison with the bark beetle-associated pine pathogen Grosmannia clavigera.</title>
        <authorList>
            <person name="Haridas S."/>
            <person name="Wang Y."/>
            <person name="Lim L."/>
            <person name="Massoumi Alamouti S."/>
            <person name="Jackman S."/>
            <person name="Docking R."/>
            <person name="Robertson G."/>
            <person name="Birol I."/>
            <person name="Bohlmann J."/>
            <person name="Breuil C."/>
        </authorList>
    </citation>
    <scope>NUCLEOTIDE SEQUENCE [LARGE SCALE GENOMIC DNA]</scope>
    <source>
        <strain evidence="2 3">UAMH 11346</strain>
    </source>
</reference>
<feature type="compositionally biased region" description="Low complexity" evidence="1">
    <location>
        <begin position="25"/>
        <end position="37"/>
    </location>
</feature>
<gene>
    <name evidence="2" type="ORF">F503_01114</name>
</gene>
<proteinExistence type="predicted"/>
<feature type="region of interest" description="Disordered" evidence="1">
    <location>
        <begin position="1"/>
        <end position="101"/>
    </location>
</feature>
<evidence type="ECO:0000256" key="1">
    <source>
        <dbReference type="SAM" id="MobiDB-lite"/>
    </source>
</evidence>
<name>S3C8R1_OPHP1</name>
<dbReference type="Proteomes" id="UP000016923">
    <property type="component" value="Unassembled WGS sequence"/>
</dbReference>
<organism evidence="2 3">
    <name type="scientific">Ophiostoma piceae (strain UAMH 11346)</name>
    <name type="common">Sap stain fungus</name>
    <dbReference type="NCBI Taxonomy" id="1262450"/>
    <lineage>
        <taxon>Eukaryota</taxon>
        <taxon>Fungi</taxon>
        <taxon>Dikarya</taxon>
        <taxon>Ascomycota</taxon>
        <taxon>Pezizomycotina</taxon>
        <taxon>Sordariomycetes</taxon>
        <taxon>Sordariomycetidae</taxon>
        <taxon>Ophiostomatales</taxon>
        <taxon>Ophiostomataceae</taxon>
        <taxon>Ophiostoma</taxon>
    </lineage>
</organism>
<dbReference type="VEuPathDB" id="FungiDB:F503_01114"/>
<accession>S3C8R1</accession>
<feature type="compositionally biased region" description="Polar residues" evidence="1">
    <location>
        <begin position="38"/>
        <end position="48"/>
    </location>
</feature>
<dbReference type="EMBL" id="KE148149">
    <property type="protein sequence ID" value="EPE08331.1"/>
    <property type="molecule type" value="Genomic_DNA"/>
</dbReference>
<feature type="compositionally biased region" description="Basic and acidic residues" evidence="1">
    <location>
        <begin position="54"/>
        <end position="64"/>
    </location>
</feature>
<keyword evidence="3" id="KW-1185">Reference proteome</keyword>